<dbReference type="Pfam" id="PF23022">
    <property type="entry name" value="6TM_1st_PGAP2IP"/>
    <property type="match status" value="1"/>
</dbReference>
<dbReference type="InterPro" id="IPR053912">
    <property type="entry name" value="PGAP2IP_TM_1nd"/>
</dbReference>
<evidence type="ECO:0000313" key="5">
    <source>
        <dbReference type="EMBL" id="EDV21484.1"/>
    </source>
</evidence>
<evidence type="ECO:0008006" key="7">
    <source>
        <dbReference type="Google" id="ProtNLM"/>
    </source>
</evidence>
<feature type="transmembrane region" description="Helical" evidence="1">
    <location>
        <begin position="290"/>
        <end position="311"/>
    </location>
</feature>
<dbReference type="Proteomes" id="UP000009022">
    <property type="component" value="Unassembled WGS sequence"/>
</dbReference>
<evidence type="ECO:0000259" key="4">
    <source>
        <dbReference type="Pfam" id="PF23226"/>
    </source>
</evidence>
<evidence type="ECO:0000256" key="1">
    <source>
        <dbReference type="SAM" id="Phobius"/>
    </source>
</evidence>
<dbReference type="KEGG" id="tad:TRIADDRAFT_59992"/>
<dbReference type="GO" id="GO:0005783">
    <property type="term" value="C:endoplasmic reticulum"/>
    <property type="evidence" value="ECO:0000318"/>
    <property type="project" value="GO_Central"/>
</dbReference>
<gene>
    <name evidence="5" type="ORF">TRIADDRAFT_59992</name>
</gene>
<feature type="domain" description="PGAP2IP C-terminal nuclease-like" evidence="4">
    <location>
        <begin position="449"/>
        <end position="575"/>
    </location>
</feature>
<dbReference type="Pfam" id="PF23226">
    <property type="entry name" value="Exo_endo_phos_PGAP2IP"/>
    <property type="match status" value="2"/>
</dbReference>
<dbReference type="Gene3D" id="3.60.10.10">
    <property type="entry name" value="Endonuclease/exonuclease/phosphatase"/>
    <property type="match status" value="1"/>
</dbReference>
<dbReference type="PANTHER" id="PTHR14859">
    <property type="entry name" value="CALCOFLUOR WHITE HYPERSENSITIVE PROTEIN PRECURSOR"/>
    <property type="match status" value="1"/>
</dbReference>
<keyword evidence="6" id="KW-1185">Reference proteome</keyword>
<keyword evidence="1" id="KW-0812">Transmembrane</keyword>
<dbReference type="FunFam" id="3.60.10.10:FF:000122">
    <property type="entry name" value="Frag1/DRAM/Sfk1_family_-_putative"/>
    <property type="match status" value="1"/>
</dbReference>
<feature type="transmembrane region" description="Helical" evidence="1">
    <location>
        <begin position="46"/>
        <end position="67"/>
    </location>
</feature>
<dbReference type="STRING" id="10228.B3S704"/>
<dbReference type="GO" id="GO:0006506">
    <property type="term" value="P:GPI anchor biosynthetic process"/>
    <property type="evidence" value="ECO:0000318"/>
    <property type="project" value="GO_Central"/>
</dbReference>
<feature type="transmembrane region" description="Helical" evidence="1">
    <location>
        <begin position="235"/>
        <end position="252"/>
    </location>
</feature>
<keyword evidence="1" id="KW-1133">Transmembrane helix</keyword>
<evidence type="ECO:0000259" key="3">
    <source>
        <dbReference type="Pfam" id="PF23022"/>
    </source>
</evidence>
<dbReference type="HOGENOM" id="CLU_009808_1_0_1"/>
<dbReference type="InterPro" id="IPR053911">
    <property type="entry name" value="PGAP2IP_TM_2nd"/>
</dbReference>
<reference evidence="5 6" key="1">
    <citation type="journal article" date="2008" name="Nature">
        <title>The Trichoplax genome and the nature of placozoans.</title>
        <authorList>
            <person name="Srivastava M."/>
            <person name="Begovic E."/>
            <person name="Chapman J."/>
            <person name="Putnam N.H."/>
            <person name="Hellsten U."/>
            <person name="Kawashima T."/>
            <person name="Kuo A."/>
            <person name="Mitros T."/>
            <person name="Salamov A."/>
            <person name="Carpenter M.L."/>
            <person name="Signorovitch A.Y."/>
            <person name="Moreno M.A."/>
            <person name="Kamm K."/>
            <person name="Grimwood J."/>
            <person name="Schmutz J."/>
            <person name="Shapiro H."/>
            <person name="Grigoriev I.V."/>
            <person name="Buss L.W."/>
            <person name="Schierwater B."/>
            <person name="Dellaporta S.L."/>
            <person name="Rokhsar D.S."/>
        </authorList>
    </citation>
    <scope>NUCLEOTIDE SEQUENCE [LARGE SCALE GENOMIC DNA]</scope>
    <source>
        <strain evidence="5 6">Grell-BS-1999</strain>
    </source>
</reference>
<dbReference type="InterPro" id="IPR051916">
    <property type="entry name" value="GPI-anchor_lipid_remodeler"/>
</dbReference>
<dbReference type="RefSeq" id="XP_002116084.1">
    <property type="nucleotide sequence ID" value="XM_002116048.1"/>
</dbReference>
<dbReference type="EMBL" id="DS985253">
    <property type="protein sequence ID" value="EDV21484.1"/>
    <property type="molecule type" value="Genomic_DNA"/>
</dbReference>
<feature type="domain" description="PGAP2IP second transmembrane" evidence="2">
    <location>
        <begin position="194"/>
        <end position="377"/>
    </location>
</feature>
<dbReference type="CTD" id="6757214"/>
<dbReference type="FunCoup" id="B3S704">
    <property type="interactions" value="2"/>
</dbReference>
<dbReference type="OrthoDB" id="68581at2759"/>
<dbReference type="AlphaFoldDB" id="B3S704"/>
<keyword evidence="1" id="KW-0472">Membrane</keyword>
<feature type="transmembrane region" description="Helical" evidence="1">
    <location>
        <begin position="323"/>
        <end position="346"/>
    </location>
</feature>
<name>B3S704_TRIAD</name>
<feature type="domain" description="PGAP2IP C-terminal nuclease-like" evidence="4">
    <location>
        <begin position="577"/>
        <end position="658"/>
    </location>
</feature>
<feature type="transmembrane region" description="Helical" evidence="1">
    <location>
        <begin position="74"/>
        <end position="91"/>
    </location>
</feature>
<organism evidence="5 6">
    <name type="scientific">Trichoplax adhaerens</name>
    <name type="common">Trichoplax reptans</name>
    <dbReference type="NCBI Taxonomy" id="10228"/>
    <lineage>
        <taxon>Eukaryota</taxon>
        <taxon>Metazoa</taxon>
        <taxon>Placozoa</taxon>
        <taxon>Uniplacotomia</taxon>
        <taxon>Trichoplacea</taxon>
        <taxon>Trichoplacidae</taxon>
        <taxon>Trichoplax</taxon>
    </lineage>
</organism>
<dbReference type="GeneID" id="6757214"/>
<evidence type="ECO:0000313" key="6">
    <source>
        <dbReference type="Proteomes" id="UP000009022"/>
    </source>
</evidence>
<feature type="transmembrane region" description="Helical" evidence="1">
    <location>
        <begin position="264"/>
        <end position="284"/>
    </location>
</feature>
<feature type="transmembrane region" description="Helical" evidence="1">
    <location>
        <begin position="153"/>
        <end position="173"/>
    </location>
</feature>
<dbReference type="InterPro" id="IPR036691">
    <property type="entry name" value="Endo/exonu/phosph_ase_sf"/>
</dbReference>
<dbReference type="PhylomeDB" id="B3S704"/>
<dbReference type="SUPFAM" id="SSF56219">
    <property type="entry name" value="DNase I-like"/>
    <property type="match status" value="1"/>
</dbReference>
<sequence length="707" mass="79147">MSSETVVKASFGRCLIAETILGYIWWTFLQGISPTIWLYPLEVLGISGYEAFAVCLFSPILVGLGPIRRLVHSLNGLMVLRLMMILALTSYEAPTTLSRLIAFSIGTGIAMLASCGSFYAQSAIDRSAAFWGKVLGFLALHASRVYFKSLIPALAYTSARNVIIALGIIATLDRRSTMTVNPPVDHTLKHSRKPFWPLVSLGYGSLLYLIHWIFSEASLVARWGVRPYPDHGPQPYPWGALVLLALTIGVLLSTKFTPVTSPSFAWFGITLLWWLVGCAAFTGLYLTYTYVAFGAGLLLGVFAFSIWPYLFDLLTLCPPARTYGLSLVTYLCFVLYTVWTIAFNFVPGGEYTRETYHYKIIAILVCIGLTIIHYKYPQASSSLLEKSGNSYSCTAFPSLVGNDGKRSPWTSFNKNVHKGLFLILIASLIGFGARYNPTAYERPSLNEPKRFTAMIWNIRYGFDNNGWQSFDRIVDMINNTGSDFVGLMECDCARPFVGNNDLGVFLGEKLGMYVDYGPATRDHTWGSMLLSKYPIVNSEHFLLPSPQGELAPALRSTVNISGDLVDIVVTHMGNDGKLPVVFLGYVTSAPFNRDYQQLTRVGRMKDIDSTDNDRWCLYILYRDLIRLGYARISRGIISDTEVQTAKFEIPSSANYEDNSETTHDCKKVPIDARYPTRFGEVFHGHYSGMDHHYHMSTPKYFFRRGKK</sequence>
<evidence type="ECO:0000259" key="2">
    <source>
        <dbReference type="Pfam" id="PF23021"/>
    </source>
</evidence>
<feature type="transmembrane region" description="Helical" evidence="1">
    <location>
        <begin position="97"/>
        <end position="118"/>
    </location>
</feature>
<proteinExistence type="predicted"/>
<dbReference type="eggNOG" id="ENOG502QVQN">
    <property type="taxonomic scope" value="Eukaryota"/>
</dbReference>
<protein>
    <recommendedName>
        <fullName evidence="7">PGAP2-interacting protein</fullName>
    </recommendedName>
</protein>
<dbReference type="OMA" id="CVWYFPL"/>
<dbReference type="InterPro" id="IPR057315">
    <property type="entry name" value="Exo_endo_phos_PGAP2IP_C"/>
</dbReference>
<feature type="transmembrane region" description="Helical" evidence="1">
    <location>
        <begin position="194"/>
        <end position="215"/>
    </location>
</feature>
<dbReference type="GO" id="GO:0016020">
    <property type="term" value="C:membrane"/>
    <property type="evidence" value="ECO:0007669"/>
    <property type="project" value="GOC"/>
</dbReference>
<feature type="transmembrane region" description="Helical" evidence="1">
    <location>
        <begin position="358"/>
        <end position="376"/>
    </location>
</feature>
<feature type="domain" description="PGAP2IP first transmembrane" evidence="3">
    <location>
        <begin position="23"/>
        <end position="160"/>
    </location>
</feature>
<dbReference type="PANTHER" id="PTHR14859:SF1">
    <property type="entry name" value="PGAP2-INTERACTING PROTEIN"/>
    <property type="match status" value="1"/>
</dbReference>
<accession>B3S704</accession>
<dbReference type="Pfam" id="PF23021">
    <property type="entry name" value="6TM_2nd_PGAP2IP"/>
    <property type="match status" value="1"/>
</dbReference>
<dbReference type="InParanoid" id="B3S704"/>